<reference evidence="2" key="1">
    <citation type="submission" date="2022-06" db="EMBL/GenBank/DDBJ databases">
        <authorList>
            <person name="Dietemann V."/>
            <person name="Ory F."/>
            <person name="Dainat B."/>
            <person name="Oberhansli S."/>
        </authorList>
    </citation>
    <scope>NUCLEOTIDE SEQUENCE</scope>
    <source>
        <strain evidence="2">Ena-SAMPLE-TAB-26-04-2022-14:26:32:270-5432</strain>
    </source>
</reference>
<gene>
    <name evidence="2" type="ORF">WJ0W_005962</name>
</gene>
<comment type="caution">
    <text evidence="2">The sequence shown here is derived from an EMBL/GenBank/DDBJ whole genome shotgun (WGS) entry which is preliminary data.</text>
</comment>
<accession>A0ABM9GBD6</accession>
<protein>
    <submittedName>
        <fullName evidence="2">ABC transporter permease</fullName>
    </submittedName>
</protein>
<proteinExistence type="predicted"/>
<evidence type="ECO:0000256" key="1">
    <source>
        <dbReference type="SAM" id="Coils"/>
    </source>
</evidence>
<name>A0ABM9GBD6_9BACL</name>
<dbReference type="RefSeq" id="WP_213431524.1">
    <property type="nucleotide sequence ID" value="NZ_AP031286.1"/>
</dbReference>
<keyword evidence="3" id="KW-1185">Reference proteome</keyword>
<dbReference type="EMBL" id="CALYLO010000012">
    <property type="protein sequence ID" value="CAH8248778.1"/>
    <property type="molecule type" value="Genomic_DNA"/>
</dbReference>
<evidence type="ECO:0000313" key="2">
    <source>
        <dbReference type="EMBL" id="CAH8248778.1"/>
    </source>
</evidence>
<evidence type="ECO:0000313" key="3">
    <source>
        <dbReference type="Proteomes" id="UP001154322"/>
    </source>
</evidence>
<feature type="coiled-coil region" evidence="1">
    <location>
        <begin position="6"/>
        <end position="33"/>
    </location>
</feature>
<keyword evidence="1" id="KW-0175">Coiled coil</keyword>
<dbReference type="Proteomes" id="UP001154322">
    <property type="component" value="Unassembled WGS sequence"/>
</dbReference>
<sequence length="211" mass="24016">MNTATLMQKVDEAIALEQQMKECKKRVDSIKAELTTAAYVEMDNKNLSFFQITGESGRFNVVYKEKFEVDNYDNLINVLGEVALSKVSRKQEVKYETDSRFKAALIALYKAEYTTDVTIEYILSELGLSDKVIKALKKKLKGEYLKDKQLLESVGVTGELEEELDAIRMVKNGELVERFFGQLSKEQIDIIRNAVYVEDSISVGLEINKDT</sequence>
<organism evidence="2 3">
    <name type="scientific">Paenibacillus melissococcoides</name>
    <dbReference type="NCBI Taxonomy" id="2912268"/>
    <lineage>
        <taxon>Bacteria</taxon>
        <taxon>Bacillati</taxon>
        <taxon>Bacillota</taxon>
        <taxon>Bacilli</taxon>
        <taxon>Bacillales</taxon>
        <taxon>Paenibacillaceae</taxon>
        <taxon>Paenibacillus</taxon>
    </lineage>
</organism>